<proteinExistence type="predicted"/>
<dbReference type="AlphaFoldDB" id="A0AAD8IZV9"/>
<evidence type="ECO:0000313" key="2">
    <source>
        <dbReference type="Proteomes" id="UP001237642"/>
    </source>
</evidence>
<evidence type="ECO:0000313" key="1">
    <source>
        <dbReference type="EMBL" id="KAK1394319.1"/>
    </source>
</evidence>
<name>A0AAD8IZV9_9APIA</name>
<reference evidence="1" key="2">
    <citation type="submission" date="2023-05" db="EMBL/GenBank/DDBJ databases">
        <authorList>
            <person name="Schelkunov M.I."/>
        </authorList>
    </citation>
    <scope>NUCLEOTIDE SEQUENCE</scope>
    <source>
        <strain evidence="1">Hsosn_3</strain>
        <tissue evidence="1">Leaf</tissue>
    </source>
</reference>
<gene>
    <name evidence="1" type="ORF">POM88_013375</name>
</gene>
<comment type="caution">
    <text evidence="1">The sequence shown here is derived from an EMBL/GenBank/DDBJ whole genome shotgun (WGS) entry which is preliminary data.</text>
</comment>
<reference evidence="1" key="1">
    <citation type="submission" date="2023-02" db="EMBL/GenBank/DDBJ databases">
        <title>Genome of toxic invasive species Heracleum sosnowskyi carries increased number of genes despite the absence of recent whole-genome duplications.</title>
        <authorList>
            <person name="Schelkunov M."/>
            <person name="Shtratnikova V."/>
            <person name="Makarenko M."/>
            <person name="Klepikova A."/>
            <person name="Omelchenko D."/>
            <person name="Novikova G."/>
            <person name="Obukhova E."/>
            <person name="Bogdanov V."/>
            <person name="Penin A."/>
            <person name="Logacheva M."/>
        </authorList>
    </citation>
    <scope>NUCLEOTIDE SEQUENCE</scope>
    <source>
        <strain evidence="1">Hsosn_3</strain>
        <tissue evidence="1">Leaf</tissue>
    </source>
</reference>
<keyword evidence="2" id="KW-1185">Reference proteome</keyword>
<sequence length="123" mass="14251">MMLRLFAGSLGMEDKRENNFYDMFEGLIRAYLAGMDVVELEIDNLAAHWEWDNSLNNGIPQEYLYVVQQLNQRKADINLSLVTRGVDRDSNAPARHLVSHGAKNYHRMVRITQITGRIHEICF</sequence>
<accession>A0AAD8IZV9</accession>
<dbReference type="EMBL" id="JAUIZM010000003">
    <property type="protein sequence ID" value="KAK1394319.1"/>
    <property type="molecule type" value="Genomic_DNA"/>
</dbReference>
<dbReference type="Proteomes" id="UP001237642">
    <property type="component" value="Unassembled WGS sequence"/>
</dbReference>
<organism evidence="1 2">
    <name type="scientific">Heracleum sosnowskyi</name>
    <dbReference type="NCBI Taxonomy" id="360622"/>
    <lineage>
        <taxon>Eukaryota</taxon>
        <taxon>Viridiplantae</taxon>
        <taxon>Streptophyta</taxon>
        <taxon>Embryophyta</taxon>
        <taxon>Tracheophyta</taxon>
        <taxon>Spermatophyta</taxon>
        <taxon>Magnoliopsida</taxon>
        <taxon>eudicotyledons</taxon>
        <taxon>Gunneridae</taxon>
        <taxon>Pentapetalae</taxon>
        <taxon>asterids</taxon>
        <taxon>campanulids</taxon>
        <taxon>Apiales</taxon>
        <taxon>Apiaceae</taxon>
        <taxon>Apioideae</taxon>
        <taxon>apioid superclade</taxon>
        <taxon>Tordylieae</taxon>
        <taxon>Tordyliinae</taxon>
        <taxon>Heracleum</taxon>
    </lineage>
</organism>
<protein>
    <submittedName>
        <fullName evidence="1">Uncharacterized protein</fullName>
    </submittedName>
</protein>